<evidence type="ECO:0000313" key="4">
    <source>
        <dbReference type="Proteomes" id="UP000576368"/>
    </source>
</evidence>
<protein>
    <submittedName>
        <fullName evidence="3">Helix-turn-helix transcriptional regulator</fullName>
    </submittedName>
    <submittedName>
        <fullName evidence="2">Transcriptional regulator with XRE-family HTH domain</fullName>
    </submittedName>
</protein>
<dbReference type="SMART" id="SM00530">
    <property type="entry name" value="HTH_XRE"/>
    <property type="match status" value="1"/>
</dbReference>
<dbReference type="AlphaFoldDB" id="A0A7X5YAT6"/>
<feature type="domain" description="HTH cro/C1-type" evidence="1">
    <location>
        <begin position="6"/>
        <end position="58"/>
    </location>
</feature>
<dbReference type="Proteomes" id="UP000576368">
    <property type="component" value="Unassembled WGS sequence"/>
</dbReference>
<dbReference type="RefSeq" id="WP_118303448.1">
    <property type="nucleotide sequence ID" value="NZ_BMPA01000004.1"/>
</dbReference>
<reference evidence="3 5" key="1">
    <citation type="submission" date="2019-09" db="EMBL/GenBank/DDBJ databases">
        <title>Butyricimonas paravirosa DSM 105722 (=214-4 = JCM 18677 = CCUG 65563).</title>
        <authorList>
            <person name="Le Roy T."/>
            <person name="Cani P.D."/>
        </authorList>
    </citation>
    <scope>NUCLEOTIDE SEQUENCE [LARGE SCALE GENOMIC DNA]</scope>
    <source>
        <strain evidence="3 5">DSM 105722</strain>
    </source>
</reference>
<proteinExistence type="predicted"/>
<dbReference type="GO" id="GO:0003677">
    <property type="term" value="F:DNA binding"/>
    <property type="evidence" value="ECO:0007669"/>
    <property type="project" value="InterPro"/>
</dbReference>
<reference evidence="2 4" key="2">
    <citation type="submission" date="2020-03" db="EMBL/GenBank/DDBJ databases">
        <title>Genomic Encyclopedia of Type Strains, Phase IV (KMG-IV): sequencing the most valuable type-strain genomes for metagenomic binning, comparative biology and taxonomic classification.</title>
        <authorList>
            <person name="Goeker M."/>
        </authorList>
    </citation>
    <scope>NUCLEOTIDE SEQUENCE [LARGE SCALE GENOMIC DNA]</scope>
    <source>
        <strain evidence="2 4">DSM 105722</strain>
    </source>
</reference>
<accession>A0A7X5YAT6</accession>
<dbReference type="EMBL" id="CP043839">
    <property type="protein sequence ID" value="WOF13427.1"/>
    <property type="molecule type" value="Genomic_DNA"/>
</dbReference>
<sequence>MSKLRVKELCKLKGMSMQDIATALHINRVNLSNSLNGNPTLDRLRQVAEVLGVEVSELFQTPRINELSGFVEFRGDIFKINTPEDLFTLTEKVRQALSIEPEKK</sequence>
<dbReference type="CDD" id="cd00093">
    <property type="entry name" value="HTH_XRE"/>
    <property type="match status" value="1"/>
</dbReference>
<dbReference type="Pfam" id="PF01381">
    <property type="entry name" value="HTH_3"/>
    <property type="match status" value="1"/>
</dbReference>
<dbReference type="SUPFAM" id="SSF47413">
    <property type="entry name" value="lambda repressor-like DNA-binding domains"/>
    <property type="match status" value="1"/>
</dbReference>
<dbReference type="PROSITE" id="PS50943">
    <property type="entry name" value="HTH_CROC1"/>
    <property type="match status" value="1"/>
</dbReference>
<name>A0A7X5YAT6_9BACT</name>
<dbReference type="InterPro" id="IPR010982">
    <property type="entry name" value="Lambda_DNA-bd_dom_sf"/>
</dbReference>
<evidence type="ECO:0000313" key="5">
    <source>
        <dbReference type="Proteomes" id="UP001302374"/>
    </source>
</evidence>
<dbReference type="GeneID" id="86892555"/>
<evidence type="ECO:0000313" key="2">
    <source>
        <dbReference type="EMBL" id="NJC17720.1"/>
    </source>
</evidence>
<dbReference type="InterPro" id="IPR001387">
    <property type="entry name" value="Cro/C1-type_HTH"/>
</dbReference>
<dbReference type="EMBL" id="JAATLI010000004">
    <property type="protein sequence ID" value="NJC17720.1"/>
    <property type="molecule type" value="Genomic_DNA"/>
</dbReference>
<gene>
    <name evidence="3" type="ORF">F1644_14650</name>
    <name evidence="2" type="ORF">GGR15_001335</name>
</gene>
<dbReference type="Gene3D" id="1.10.260.40">
    <property type="entry name" value="lambda repressor-like DNA-binding domains"/>
    <property type="match status" value="1"/>
</dbReference>
<evidence type="ECO:0000259" key="1">
    <source>
        <dbReference type="PROSITE" id="PS50943"/>
    </source>
</evidence>
<dbReference type="Proteomes" id="UP001302374">
    <property type="component" value="Chromosome"/>
</dbReference>
<organism evidence="2 4">
    <name type="scientific">Butyricimonas paravirosa</name>
    <dbReference type="NCBI Taxonomy" id="1472417"/>
    <lineage>
        <taxon>Bacteria</taxon>
        <taxon>Pseudomonadati</taxon>
        <taxon>Bacteroidota</taxon>
        <taxon>Bacteroidia</taxon>
        <taxon>Bacteroidales</taxon>
        <taxon>Odoribacteraceae</taxon>
        <taxon>Butyricimonas</taxon>
    </lineage>
</organism>
<keyword evidence="5" id="KW-1185">Reference proteome</keyword>
<evidence type="ECO:0000313" key="3">
    <source>
        <dbReference type="EMBL" id="WOF13427.1"/>
    </source>
</evidence>